<dbReference type="PANTHER" id="PTHR37536:SF1">
    <property type="entry name" value="ASPERGILLOPEPSIN, PUTAITVE (AFU_ORTHOLOGUE AFUA_7G01200)"/>
    <property type="match status" value="1"/>
</dbReference>
<evidence type="ECO:0000256" key="2">
    <source>
        <dbReference type="SAM" id="MobiDB-lite"/>
    </source>
</evidence>
<accession>A0A6A4HZZ6</accession>
<dbReference type="Proteomes" id="UP000799118">
    <property type="component" value="Unassembled WGS sequence"/>
</dbReference>
<gene>
    <name evidence="4" type="ORF">BT96DRAFT_812816</name>
</gene>
<organism evidence="4 5">
    <name type="scientific">Gymnopus androsaceus JB14</name>
    <dbReference type="NCBI Taxonomy" id="1447944"/>
    <lineage>
        <taxon>Eukaryota</taxon>
        <taxon>Fungi</taxon>
        <taxon>Dikarya</taxon>
        <taxon>Basidiomycota</taxon>
        <taxon>Agaricomycotina</taxon>
        <taxon>Agaricomycetes</taxon>
        <taxon>Agaricomycetidae</taxon>
        <taxon>Agaricales</taxon>
        <taxon>Marasmiineae</taxon>
        <taxon>Omphalotaceae</taxon>
        <taxon>Gymnopus</taxon>
    </lineage>
</organism>
<protein>
    <recommendedName>
        <fullName evidence="6">Aspergillopepsin</fullName>
    </recommendedName>
</protein>
<dbReference type="Gene3D" id="2.60.120.700">
    <property type="entry name" value="Peptidase G1"/>
    <property type="match status" value="1"/>
</dbReference>
<proteinExistence type="predicted"/>
<dbReference type="EMBL" id="ML769412">
    <property type="protein sequence ID" value="KAE9405012.1"/>
    <property type="molecule type" value="Genomic_DNA"/>
</dbReference>
<evidence type="ECO:0008006" key="6">
    <source>
        <dbReference type="Google" id="ProtNLM"/>
    </source>
</evidence>
<reference evidence="4" key="1">
    <citation type="journal article" date="2019" name="Environ. Microbiol.">
        <title>Fungal ecological strategies reflected in gene transcription - a case study of two litter decomposers.</title>
        <authorList>
            <person name="Barbi F."/>
            <person name="Kohler A."/>
            <person name="Barry K."/>
            <person name="Baskaran P."/>
            <person name="Daum C."/>
            <person name="Fauchery L."/>
            <person name="Ihrmark K."/>
            <person name="Kuo A."/>
            <person name="LaButti K."/>
            <person name="Lipzen A."/>
            <person name="Morin E."/>
            <person name="Grigoriev I.V."/>
            <person name="Henrissat B."/>
            <person name="Lindahl B."/>
            <person name="Martin F."/>
        </authorList>
    </citation>
    <scope>NUCLEOTIDE SEQUENCE</scope>
    <source>
        <strain evidence="4">JB14</strain>
    </source>
</reference>
<dbReference type="GO" id="GO:0006508">
    <property type="term" value="P:proteolysis"/>
    <property type="evidence" value="ECO:0007669"/>
    <property type="project" value="InterPro"/>
</dbReference>
<feature type="active site" description="Proton acceptor" evidence="1">
    <location>
        <position position="196"/>
    </location>
</feature>
<feature type="region of interest" description="Disordered" evidence="2">
    <location>
        <begin position="26"/>
        <end position="53"/>
    </location>
</feature>
<feature type="compositionally biased region" description="Polar residues" evidence="2">
    <location>
        <begin position="34"/>
        <end position="53"/>
    </location>
</feature>
<keyword evidence="3" id="KW-0732">Signal</keyword>
<dbReference type="SUPFAM" id="SSF49899">
    <property type="entry name" value="Concanavalin A-like lectins/glucanases"/>
    <property type="match status" value="1"/>
</dbReference>
<dbReference type="Pfam" id="PF01828">
    <property type="entry name" value="Peptidase_A4"/>
    <property type="match status" value="1"/>
</dbReference>
<evidence type="ECO:0000256" key="3">
    <source>
        <dbReference type="SAM" id="SignalP"/>
    </source>
</evidence>
<evidence type="ECO:0000256" key="1">
    <source>
        <dbReference type="PIRSR" id="PIRSR600250-50"/>
    </source>
</evidence>
<dbReference type="PANTHER" id="PTHR37536">
    <property type="entry name" value="PUTATIVE (AFU_ORTHOLOGUE AFUA_3G02970)-RELATED"/>
    <property type="match status" value="1"/>
</dbReference>
<sequence>MKFSAIFISSALLLAEATLGSSLGNRLSRRTSSRKSQPIIQSAEQASGSNTTQTEFSQNWSGVVLESPPAGETFNKVVGTFTIPSVSGSGAASAWVGIDGDTYANAILQAGVDFTIDDGDVSFDAWYEWFPDVSHDFTDFDMSEGEEIKITIAASTLSEGKVTIENVSTGKSVSKSLSAPSSSSNLGGQNAEWIVEDFEEGNSLVKFCDFGTVKFTDASASTAESTVGVTGGTVIDIEQSSKVLTAVTVDSDSSITIAYK</sequence>
<evidence type="ECO:0000313" key="5">
    <source>
        <dbReference type="Proteomes" id="UP000799118"/>
    </source>
</evidence>
<dbReference type="InterPro" id="IPR038656">
    <property type="entry name" value="Peptidase_G1_sf"/>
</dbReference>
<keyword evidence="5" id="KW-1185">Reference proteome</keyword>
<dbReference type="PRINTS" id="PR00977">
    <property type="entry name" value="SCYTLDPTASE"/>
</dbReference>
<feature type="chain" id="PRO_5025431756" description="Aspergillopepsin" evidence="3">
    <location>
        <begin position="21"/>
        <end position="260"/>
    </location>
</feature>
<evidence type="ECO:0000313" key="4">
    <source>
        <dbReference type="EMBL" id="KAE9405012.1"/>
    </source>
</evidence>
<dbReference type="OrthoDB" id="2862635at2759"/>
<feature type="signal peptide" evidence="3">
    <location>
        <begin position="1"/>
        <end position="20"/>
    </location>
</feature>
<dbReference type="InterPro" id="IPR013320">
    <property type="entry name" value="ConA-like_dom_sf"/>
</dbReference>
<dbReference type="InterPro" id="IPR000250">
    <property type="entry name" value="Peptidase_G1"/>
</dbReference>
<name>A0A6A4HZZ6_9AGAR</name>
<dbReference type="GO" id="GO:0070007">
    <property type="term" value="F:glutamic-type endopeptidase activity"/>
    <property type="evidence" value="ECO:0007669"/>
    <property type="project" value="InterPro"/>
</dbReference>
<dbReference type="AlphaFoldDB" id="A0A6A4HZZ6"/>
<dbReference type="CDD" id="cd13426">
    <property type="entry name" value="Peptidase_G1"/>
    <property type="match status" value="1"/>
</dbReference>